<name>A0A919NE55_9ACTN</name>
<dbReference type="InterPro" id="IPR006764">
    <property type="entry name" value="SAM_dep_MeTrfase_SAV2177_type"/>
</dbReference>
<evidence type="ECO:0008006" key="3">
    <source>
        <dbReference type="Google" id="ProtNLM"/>
    </source>
</evidence>
<reference evidence="1" key="1">
    <citation type="submission" date="2021-01" db="EMBL/GenBank/DDBJ databases">
        <title>Whole genome shotgun sequence of Actinoplanes siamensis NBRC 109076.</title>
        <authorList>
            <person name="Komaki H."/>
            <person name="Tamura T."/>
        </authorList>
    </citation>
    <scope>NUCLEOTIDE SEQUENCE</scope>
    <source>
        <strain evidence="1">NBRC 109076</strain>
    </source>
</reference>
<dbReference type="Pfam" id="PF04672">
    <property type="entry name" value="Methyltransf_19"/>
    <property type="match status" value="1"/>
</dbReference>
<evidence type="ECO:0000313" key="2">
    <source>
        <dbReference type="Proteomes" id="UP000629619"/>
    </source>
</evidence>
<dbReference type="Gene3D" id="3.40.50.150">
    <property type="entry name" value="Vaccinia Virus protein VP39"/>
    <property type="match status" value="1"/>
</dbReference>
<gene>
    <name evidence="1" type="ORF">Asi03nite_67640</name>
</gene>
<sequence length="271" mass="29119">MGTWDPGILGRVRIDPNRPSPARVYDAFLGGTHNFAVDRSVASRIVELVPEMGALARANRAFLRRVVRWAVARGVRQFIDLGSGIPAEGNVHEVALAADPAVRVAYVDVDPTAVLYARHLLTDEPHTVVVQGDLRDARSVLNDPDLLTLIDLGRPVGILMFAVLHFIPDGPVLDALLRDYREAVAPGSVMAVSHASGGLHPDAMARVADLYSRTGTPFVPRDQARLAALFDGWELVEPGVVHGADWHPEPADEPLDVAAASLMLAGVGLRP</sequence>
<proteinExistence type="predicted"/>
<dbReference type="Proteomes" id="UP000629619">
    <property type="component" value="Unassembled WGS sequence"/>
</dbReference>
<evidence type="ECO:0000313" key="1">
    <source>
        <dbReference type="EMBL" id="GIF09226.1"/>
    </source>
</evidence>
<dbReference type="EMBL" id="BOMW01000078">
    <property type="protein sequence ID" value="GIF09226.1"/>
    <property type="molecule type" value="Genomic_DNA"/>
</dbReference>
<dbReference type="PIRSF" id="PIRSF017393">
    <property type="entry name" value="MTase_SAV2177"/>
    <property type="match status" value="1"/>
</dbReference>
<dbReference type="AlphaFoldDB" id="A0A919NE55"/>
<organism evidence="1 2">
    <name type="scientific">Actinoplanes siamensis</name>
    <dbReference type="NCBI Taxonomy" id="1223317"/>
    <lineage>
        <taxon>Bacteria</taxon>
        <taxon>Bacillati</taxon>
        <taxon>Actinomycetota</taxon>
        <taxon>Actinomycetes</taxon>
        <taxon>Micromonosporales</taxon>
        <taxon>Micromonosporaceae</taxon>
        <taxon>Actinoplanes</taxon>
    </lineage>
</organism>
<accession>A0A919NE55</accession>
<dbReference type="SUPFAM" id="SSF53335">
    <property type="entry name" value="S-adenosyl-L-methionine-dependent methyltransferases"/>
    <property type="match status" value="1"/>
</dbReference>
<dbReference type="InterPro" id="IPR029063">
    <property type="entry name" value="SAM-dependent_MTases_sf"/>
</dbReference>
<comment type="caution">
    <text evidence="1">The sequence shown here is derived from an EMBL/GenBank/DDBJ whole genome shotgun (WGS) entry which is preliminary data.</text>
</comment>
<protein>
    <recommendedName>
        <fullName evidence="3">S-adenosyl methyltransferase</fullName>
    </recommendedName>
</protein>
<keyword evidence="2" id="KW-1185">Reference proteome</keyword>